<dbReference type="Proteomes" id="UP000076532">
    <property type="component" value="Unassembled WGS sequence"/>
</dbReference>
<reference evidence="2 3" key="1">
    <citation type="journal article" date="2016" name="Mol. Biol. Evol.">
        <title>Comparative Genomics of Early-Diverging Mushroom-Forming Fungi Provides Insights into the Origins of Lignocellulose Decay Capabilities.</title>
        <authorList>
            <person name="Nagy L.G."/>
            <person name="Riley R."/>
            <person name="Tritt A."/>
            <person name="Adam C."/>
            <person name="Daum C."/>
            <person name="Floudas D."/>
            <person name="Sun H."/>
            <person name="Yadav J.S."/>
            <person name="Pangilinan J."/>
            <person name="Larsson K.H."/>
            <person name="Matsuura K."/>
            <person name="Barry K."/>
            <person name="Labutti K."/>
            <person name="Kuo R."/>
            <person name="Ohm R.A."/>
            <person name="Bhattacharya S.S."/>
            <person name="Shirouzu T."/>
            <person name="Yoshinaga Y."/>
            <person name="Martin F.M."/>
            <person name="Grigoriev I.V."/>
            <person name="Hibbett D.S."/>
        </authorList>
    </citation>
    <scope>NUCLEOTIDE SEQUENCE [LARGE SCALE GENOMIC DNA]</scope>
    <source>
        <strain evidence="2 3">CBS 109695</strain>
    </source>
</reference>
<dbReference type="STRING" id="436010.A0A166SKN9"/>
<sequence>MYKKLHCPDHVTPLFAVCFEIELDRYTAIPEDERVKVRKPTSIRFRTKLYHKYFKQEGEEERDRYQKLADKAYESALQKHHTLSIIEKSPRDFYKQLLYMAKYLQPWVDTIAKEMEVSVSLLIMLPVSNGEVELWSVHVNTPTGLPGMTWPVVDPLGFEEAQQSVTRYARTVFPPAERKRQMYEPVSEDMTLSWAALNHSTALASTILEPSTTLVCTVLDPPPLSRAQSLTPPPPLCVPLTTLLGVTVDEPVEQAQEVPAPQPSWILWHPPPEARSLAAAIAMCVVDQHASGLNGVESRDIGQDVGNNEADKEVVREDDDVPSTEPRGTPLLSANKAKPKPKPSLEARNLSTRSRNPSAKLIAIAENAPPANKTATTRTPAARRAPRVSKTKKAGAQLEGKLKRKAVQCKSPPHGSQIHDF</sequence>
<feature type="region of interest" description="Disordered" evidence="1">
    <location>
        <begin position="295"/>
        <end position="421"/>
    </location>
</feature>
<dbReference type="AlphaFoldDB" id="A0A166SKN9"/>
<gene>
    <name evidence="2" type="ORF">FIBSPDRAFT_946817</name>
</gene>
<name>A0A166SKN9_9AGAM</name>
<dbReference type="OrthoDB" id="3050845at2759"/>
<feature type="compositionally biased region" description="Low complexity" evidence="1">
    <location>
        <begin position="368"/>
        <end position="383"/>
    </location>
</feature>
<protein>
    <submittedName>
        <fullName evidence="2">Uncharacterized protein</fullName>
    </submittedName>
</protein>
<feature type="compositionally biased region" description="Basic residues" evidence="1">
    <location>
        <begin position="384"/>
        <end position="393"/>
    </location>
</feature>
<accession>A0A166SKN9</accession>
<evidence type="ECO:0000313" key="2">
    <source>
        <dbReference type="EMBL" id="KZP29557.1"/>
    </source>
</evidence>
<keyword evidence="3" id="KW-1185">Reference proteome</keyword>
<evidence type="ECO:0000313" key="3">
    <source>
        <dbReference type="Proteomes" id="UP000076532"/>
    </source>
</evidence>
<dbReference type="EMBL" id="KV417498">
    <property type="protein sequence ID" value="KZP29557.1"/>
    <property type="molecule type" value="Genomic_DNA"/>
</dbReference>
<evidence type="ECO:0000256" key="1">
    <source>
        <dbReference type="SAM" id="MobiDB-lite"/>
    </source>
</evidence>
<organism evidence="2 3">
    <name type="scientific">Athelia psychrophila</name>
    <dbReference type="NCBI Taxonomy" id="1759441"/>
    <lineage>
        <taxon>Eukaryota</taxon>
        <taxon>Fungi</taxon>
        <taxon>Dikarya</taxon>
        <taxon>Basidiomycota</taxon>
        <taxon>Agaricomycotina</taxon>
        <taxon>Agaricomycetes</taxon>
        <taxon>Agaricomycetidae</taxon>
        <taxon>Atheliales</taxon>
        <taxon>Atheliaceae</taxon>
        <taxon>Athelia</taxon>
    </lineage>
</organism>
<proteinExistence type="predicted"/>